<accession>A0A3M0CPD2</accession>
<dbReference type="InterPro" id="IPR000835">
    <property type="entry name" value="HTH_MarR-typ"/>
</dbReference>
<keyword evidence="3" id="KW-1185">Reference proteome</keyword>
<dbReference type="InParanoid" id="A0A3M0CPD2"/>
<reference evidence="2 3" key="1">
    <citation type="submission" date="2018-10" db="EMBL/GenBank/DDBJ databases">
        <title>Genomic Encyclopedia of Archaeal and Bacterial Type Strains, Phase II (KMG-II): from individual species to whole genera.</title>
        <authorList>
            <person name="Goeker M."/>
        </authorList>
    </citation>
    <scope>NUCLEOTIDE SEQUENCE [LARGE SCALE GENOMIC DNA]</scope>
    <source>
        <strain evidence="2 3">DSM 25217</strain>
    </source>
</reference>
<dbReference type="RefSeq" id="WP_121938390.1">
    <property type="nucleotide sequence ID" value="NZ_REFR01000010.1"/>
</dbReference>
<feature type="domain" description="HTH marR-type" evidence="1">
    <location>
        <begin position="45"/>
        <end position="89"/>
    </location>
</feature>
<organism evidence="2 3">
    <name type="scientific">Eilatimonas milleporae</name>
    <dbReference type="NCBI Taxonomy" id="911205"/>
    <lineage>
        <taxon>Bacteria</taxon>
        <taxon>Pseudomonadati</taxon>
        <taxon>Pseudomonadota</taxon>
        <taxon>Alphaproteobacteria</taxon>
        <taxon>Kordiimonadales</taxon>
        <taxon>Kordiimonadaceae</taxon>
        <taxon>Eilatimonas</taxon>
    </lineage>
</organism>
<dbReference type="GO" id="GO:0003700">
    <property type="term" value="F:DNA-binding transcription factor activity"/>
    <property type="evidence" value="ECO:0007669"/>
    <property type="project" value="InterPro"/>
</dbReference>
<dbReference type="InterPro" id="IPR036390">
    <property type="entry name" value="WH_DNA-bd_sf"/>
</dbReference>
<protein>
    <submittedName>
        <fullName evidence="2">DNA-binding MarR family transcriptional regulator</fullName>
    </submittedName>
</protein>
<comment type="caution">
    <text evidence="2">The sequence shown here is derived from an EMBL/GenBank/DDBJ whole genome shotgun (WGS) entry which is preliminary data.</text>
</comment>
<evidence type="ECO:0000313" key="2">
    <source>
        <dbReference type="EMBL" id="RMB08739.1"/>
    </source>
</evidence>
<dbReference type="InterPro" id="IPR036388">
    <property type="entry name" value="WH-like_DNA-bd_sf"/>
</dbReference>
<sequence length="161" mass="18130">MAYDHQPGLGELLRHLIDLVDGGTQSVYGKMGLDYRPRYTPLMRGIGRGQSTVTDITAAVQITQGAVSRTAKLMEADGIIHRETGEDSRSSVLRLTEKGLMLLDRLERHWEDTFTAIEDLETEINHPLRDTLTSAISALEADGFSQRLTRVMERRHDRENP</sequence>
<dbReference type="SUPFAM" id="SSF46785">
    <property type="entry name" value="Winged helix' DNA-binding domain"/>
    <property type="match status" value="1"/>
</dbReference>
<evidence type="ECO:0000259" key="1">
    <source>
        <dbReference type="Pfam" id="PF12802"/>
    </source>
</evidence>
<dbReference type="Pfam" id="PF12802">
    <property type="entry name" value="MarR_2"/>
    <property type="match status" value="1"/>
</dbReference>
<dbReference type="AlphaFoldDB" id="A0A3M0CPD2"/>
<dbReference type="EMBL" id="REFR01000010">
    <property type="protein sequence ID" value="RMB08739.1"/>
    <property type="molecule type" value="Genomic_DNA"/>
</dbReference>
<dbReference type="Gene3D" id="1.10.10.10">
    <property type="entry name" value="Winged helix-like DNA-binding domain superfamily/Winged helix DNA-binding domain"/>
    <property type="match status" value="1"/>
</dbReference>
<dbReference type="OrthoDB" id="9806864at2"/>
<dbReference type="GO" id="GO:0003677">
    <property type="term" value="F:DNA binding"/>
    <property type="evidence" value="ECO:0007669"/>
    <property type="project" value="UniProtKB-KW"/>
</dbReference>
<dbReference type="Proteomes" id="UP000271227">
    <property type="component" value="Unassembled WGS sequence"/>
</dbReference>
<name>A0A3M0CPD2_9PROT</name>
<keyword evidence="2" id="KW-0238">DNA-binding</keyword>
<proteinExistence type="predicted"/>
<gene>
    <name evidence="2" type="ORF">BXY39_1378</name>
</gene>
<evidence type="ECO:0000313" key="3">
    <source>
        <dbReference type="Proteomes" id="UP000271227"/>
    </source>
</evidence>